<proteinExistence type="predicted"/>
<evidence type="ECO:0000313" key="2">
    <source>
        <dbReference type="EMBL" id="OEH84540.1"/>
    </source>
</evidence>
<name>A0A1E5L325_9FIRM</name>
<dbReference type="PANTHER" id="PTHR36443">
    <property type="entry name" value="BSR5223 PROTEIN"/>
    <property type="match status" value="1"/>
</dbReference>
<evidence type="ECO:0000256" key="1">
    <source>
        <dbReference type="SAM" id="Phobius"/>
    </source>
</evidence>
<sequence length="73" mass="8177">MNDFGKVLITVGIIFVVVGIVWQFGGRFVSFGRLPGDIVVEKENFKFYFPVVTSIVLSIVLSLVLWVISSLRN</sequence>
<dbReference type="RefSeq" id="WP_069702967.1">
    <property type="nucleotide sequence ID" value="NZ_MJAT01000037.1"/>
</dbReference>
<keyword evidence="1" id="KW-1133">Transmembrane helix</keyword>
<keyword evidence="1" id="KW-0472">Membrane</keyword>
<dbReference type="EMBL" id="MJAT01000037">
    <property type="protein sequence ID" value="OEH84540.1"/>
    <property type="molecule type" value="Genomic_DNA"/>
</dbReference>
<keyword evidence="1" id="KW-0812">Transmembrane</keyword>
<evidence type="ECO:0000313" key="3">
    <source>
        <dbReference type="Proteomes" id="UP000095255"/>
    </source>
</evidence>
<keyword evidence="3" id="KW-1185">Reference proteome</keyword>
<dbReference type="InterPro" id="IPR021320">
    <property type="entry name" value="DUF2905"/>
</dbReference>
<protein>
    <recommendedName>
        <fullName evidence="4">DUF2905 domain-containing protein</fullName>
    </recommendedName>
</protein>
<feature type="transmembrane region" description="Helical" evidence="1">
    <location>
        <begin position="45"/>
        <end position="68"/>
    </location>
</feature>
<dbReference type="Pfam" id="PF11146">
    <property type="entry name" value="DUF2905"/>
    <property type="match status" value="1"/>
</dbReference>
<dbReference type="AlphaFoldDB" id="A0A1E5L325"/>
<gene>
    <name evidence="2" type="ORF">BHU72_08505</name>
</gene>
<organism evidence="2 3">
    <name type="scientific">Desulfuribacillus stibiiarsenatis</name>
    <dbReference type="NCBI Taxonomy" id="1390249"/>
    <lineage>
        <taxon>Bacteria</taxon>
        <taxon>Bacillati</taxon>
        <taxon>Bacillota</taxon>
        <taxon>Desulfuribacillia</taxon>
        <taxon>Desulfuribacillales</taxon>
        <taxon>Desulfuribacillaceae</taxon>
        <taxon>Desulfuribacillus</taxon>
    </lineage>
</organism>
<accession>A0A1E5L325</accession>
<reference evidence="2 3" key="1">
    <citation type="submission" date="2016-09" db="EMBL/GenBank/DDBJ databases">
        <title>Desulfuribacillus arsenicus sp. nov., an obligately anaerobic, dissimilatory arsenic- and antimonate-reducing bacterium isolated from anoxic sediments.</title>
        <authorList>
            <person name="Abin C.A."/>
            <person name="Hollibaugh J.T."/>
        </authorList>
    </citation>
    <scope>NUCLEOTIDE SEQUENCE [LARGE SCALE GENOMIC DNA]</scope>
    <source>
        <strain evidence="2 3">MLFW-2</strain>
    </source>
</reference>
<dbReference type="PANTHER" id="PTHR36443:SF1">
    <property type="entry name" value="BSR5223 PROTEIN"/>
    <property type="match status" value="1"/>
</dbReference>
<feature type="transmembrane region" description="Helical" evidence="1">
    <location>
        <begin position="7"/>
        <end position="25"/>
    </location>
</feature>
<evidence type="ECO:0008006" key="4">
    <source>
        <dbReference type="Google" id="ProtNLM"/>
    </source>
</evidence>
<dbReference type="Proteomes" id="UP000095255">
    <property type="component" value="Unassembled WGS sequence"/>
</dbReference>
<comment type="caution">
    <text evidence="2">The sequence shown here is derived from an EMBL/GenBank/DDBJ whole genome shotgun (WGS) entry which is preliminary data.</text>
</comment>
<dbReference type="STRING" id="1390249.BHU72_08505"/>